<dbReference type="InterPro" id="IPR015865">
    <property type="entry name" value="Riboflavin_kinase_bac/euk"/>
</dbReference>
<dbReference type="PANTHER" id="PTHR22749:SF6">
    <property type="entry name" value="RIBOFLAVIN KINASE"/>
    <property type="match status" value="1"/>
</dbReference>
<dbReference type="SUPFAM" id="SSF82114">
    <property type="entry name" value="Riboflavin kinase-like"/>
    <property type="match status" value="1"/>
</dbReference>
<dbReference type="Gene3D" id="2.40.30.30">
    <property type="entry name" value="Riboflavin kinase-like"/>
    <property type="match status" value="1"/>
</dbReference>
<dbReference type="GO" id="GO:0008531">
    <property type="term" value="F:riboflavin kinase activity"/>
    <property type="evidence" value="ECO:0007669"/>
    <property type="project" value="UniProtKB-EC"/>
</dbReference>
<accession>A0A226DF06</accession>
<name>A0A226DF06_FOLCA</name>
<evidence type="ECO:0000256" key="5">
    <source>
        <dbReference type="ARBA" id="ARBA00022679"/>
    </source>
</evidence>
<keyword evidence="10" id="KW-1185">Reference proteome</keyword>
<comment type="caution">
    <text evidence="9">The sequence shown here is derived from an EMBL/GenBank/DDBJ whole genome shotgun (WGS) entry which is preliminary data.</text>
</comment>
<dbReference type="InterPro" id="IPR023468">
    <property type="entry name" value="Riboflavin_kinase"/>
</dbReference>
<dbReference type="GO" id="GO:0005524">
    <property type="term" value="F:ATP binding"/>
    <property type="evidence" value="ECO:0007669"/>
    <property type="project" value="UniProtKB-KW"/>
</dbReference>
<dbReference type="GO" id="GO:0009398">
    <property type="term" value="P:FMN biosynthetic process"/>
    <property type="evidence" value="ECO:0007669"/>
    <property type="project" value="UniProtKB-UniPathway"/>
</dbReference>
<gene>
    <name evidence="9" type="ORF">Fcan01_21648</name>
</gene>
<evidence type="ECO:0000256" key="2">
    <source>
        <dbReference type="ARBA" id="ARBA00012105"/>
    </source>
</evidence>
<dbReference type="AlphaFoldDB" id="A0A226DF06"/>
<dbReference type="UniPathway" id="UPA00276">
    <property type="reaction ID" value="UER00406"/>
</dbReference>
<evidence type="ECO:0000313" key="10">
    <source>
        <dbReference type="Proteomes" id="UP000198287"/>
    </source>
</evidence>
<dbReference type="OMA" id="NGEVHKM"/>
<proteinExistence type="predicted"/>
<evidence type="ECO:0000256" key="3">
    <source>
        <dbReference type="ARBA" id="ARBA00022630"/>
    </source>
</evidence>
<keyword evidence="3" id="KW-0285">Flavoprotein</keyword>
<evidence type="ECO:0000256" key="1">
    <source>
        <dbReference type="ARBA" id="ARBA00005201"/>
    </source>
</evidence>
<evidence type="ECO:0000313" key="9">
    <source>
        <dbReference type="EMBL" id="OXA43783.1"/>
    </source>
</evidence>
<evidence type="ECO:0000256" key="7">
    <source>
        <dbReference type="ARBA" id="ARBA00022840"/>
    </source>
</evidence>
<dbReference type="Proteomes" id="UP000198287">
    <property type="component" value="Unassembled WGS sequence"/>
</dbReference>
<dbReference type="GO" id="GO:0009231">
    <property type="term" value="P:riboflavin biosynthetic process"/>
    <property type="evidence" value="ECO:0007669"/>
    <property type="project" value="InterPro"/>
</dbReference>
<evidence type="ECO:0000256" key="6">
    <source>
        <dbReference type="ARBA" id="ARBA00022741"/>
    </source>
</evidence>
<keyword evidence="9" id="KW-0418">Kinase</keyword>
<dbReference type="OrthoDB" id="276388at2759"/>
<evidence type="ECO:0000256" key="4">
    <source>
        <dbReference type="ARBA" id="ARBA00022643"/>
    </source>
</evidence>
<dbReference type="EC" id="2.7.1.26" evidence="2"/>
<keyword evidence="4" id="KW-0288">FMN</keyword>
<sequence length="156" mass="17752">MQNMKSILPLYVKGKVVKGFGRGSKSLGIPTANYEQSVVDKLPDQLKAGIYFGWAKVGNQGVVEKCCLSLGWNPYFKNQVKSMETHIIHNYQEDFYGSILKVCVAGHIRDEQNFSSIDELKIAIENDIQFTLKELDKPEMLEYKNNNFFMTENGFA</sequence>
<comment type="pathway">
    <text evidence="1">Cofactor biosynthesis; FMN biosynthesis; FMN from riboflavin (ATP route): step 1/1.</text>
</comment>
<keyword evidence="5" id="KW-0808">Transferase</keyword>
<protein>
    <recommendedName>
        <fullName evidence="2">riboflavin kinase</fullName>
        <ecNumber evidence="2">2.7.1.26</ecNumber>
    </recommendedName>
</protein>
<dbReference type="GO" id="GO:0005739">
    <property type="term" value="C:mitochondrion"/>
    <property type="evidence" value="ECO:0007669"/>
    <property type="project" value="TreeGrafter"/>
</dbReference>
<keyword evidence="7" id="KW-0067">ATP-binding</keyword>
<dbReference type="EMBL" id="LNIX01000021">
    <property type="protein sequence ID" value="OXA43783.1"/>
    <property type="molecule type" value="Genomic_DNA"/>
</dbReference>
<evidence type="ECO:0000259" key="8">
    <source>
        <dbReference type="SMART" id="SM00904"/>
    </source>
</evidence>
<feature type="domain" description="Riboflavin kinase" evidence="8">
    <location>
        <begin position="7"/>
        <end position="136"/>
    </location>
</feature>
<organism evidence="9 10">
    <name type="scientific">Folsomia candida</name>
    <name type="common">Springtail</name>
    <dbReference type="NCBI Taxonomy" id="158441"/>
    <lineage>
        <taxon>Eukaryota</taxon>
        <taxon>Metazoa</taxon>
        <taxon>Ecdysozoa</taxon>
        <taxon>Arthropoda</taxon>
        <taxon>Hexapoda</taxon>
        <taxon>Collembola</taxon>
        <taxon>Entomobryomorpha</taxon>
        <taxon>Isotomoidea</taxon>
        <taxon>Isotomidae</taxon>
        <taxon>Proisotominae</taxon>
        <taxon>Folsomia</taxon>
    </lineage>
</organism>
<dbReference type="Pfam" id="PF01687">
    <property type="entry name" value="Flavokinase"/>
    <property type="match status" value="1"/>
</dbReference>
<dbReference type="InterPro" id="IPR023465">
    <property type="entry name" value="Riboflavin_kinase_dom_sf"/>
</dbReference>
<dbReference type="STRING" id="158441.A0A226DF06"/>
<reference evidence="9 10" key="1">
    <citation type="submission" date="2015-12" db="EMBL/GenBank/DDBJ databases">
        <title>The genome of Folsomia candida.</title>
        <authorList>
            <person name="Faddeeva A."/>
            <person name="Derks M.F."/>
            <person name="Anvar Y."/>
            <person name="Smit S."/>
            <person name="Van Straalen N."/>
            <person name="Roelofs D."/>
        </authorList>
    </citation>
    <scope>NUCLEOTIDE SEQUENCE [LARGE SCALE GENOMIC DNA]</scope>
    <source>
        <strain evidence="9 10">VU population</strain>
        <tissue evidence="9">Whole body</tissue>
    </source>
</reference>
<keyword evidence="6" id="KW-0547">Nucleotide-binding</keyword>
<dbReference type="PANTHER" id="PTHR22749">
    <property type="entry name" value="RIBOFLAVIN KINASE/FMN ADENYLYLTRANSFERASE"/>
    <property type="match status" value="1"/>
</dbReference>
<dbReference type="SMART" id="SM00904">
    <property type="entry name" value="Flavokinase"/>
    <property type="match status" value="1"/>
</dbReference>